<dbReference type="Proteomes" id="UP000054097">
    <property type="component" value="Unassembled WGS sequence"/>
</dbReference>
<organism evidence="2 3">
    <name type="scientific">Serendipita vermifera MAFF 305830</name>
    <dbReference type="NCBI Taxonomy" id="933852"/>
    <lineage>
        <taxon>Eukaryota</taxon>
        <taxon>Fungi</taxon>
        <taxon>Dikarya</taxon>
        <taxon>Basidiomycota</taxon>
        <taxon>Agaricomycotina</taxon>
        <taxon>Agaricomycetes</taxon>
        <taxon>Sebacinales</taxon>
        <taxon>Serendipitaceae</taxon>
        <taxon>Serendipita</taxon>
    </lineage>
</organism>
<dbReference type="OrthoDB" id="3218918at2759"/>
<reference evidence="3" key="2">
    <citation type="submission" date="2015-01" db="EMBL/GenBank/DDBJ databases">
        <title>Evolutionary Origins and Diversification of the Mycorrhizal Mutualists.</title>
        <authorList>
            <consortium name="DOE Joint Genome Institute"/>
            <consortium name="Mycorrhizal Genomics Consortium"/>
            <person name="Kohler A."/>
            <person name="Kuo A."/>
            <person name="Nagy L.G."/>
            <person name="Floudas D."/>
            <person name="Copeland A."/>
            <person name="Barry K.W."/>
            <person name="Cichocki N."/>
            <person name="Veneault-Fourrey C."/>
            <person name="LaButti K."/>
            <person name="Lindquist E.A."/>
            <person name="Lipzen A."/>
            <person name="Lundell T."/>
            <person name="Morin E."/>
            <person name="Murat C."/>
            <person name="Riley R."/>
            <person name="Ohm R."/>
            <person name="Sun H."/>
            <person name="Tunlid A."/>
            <person name="Henrissat B."/>
            <person name="Grigoriev I.V."/>
            <person name="Hibbett D.S."/>
            <person name="Martin F."/>
        </authorList>
    </citation>
    <scope>NUCLEOTIDE SEQUENCE [LARGE SCALE GENOMIC DNA]</scope>
    <source>
        <strain evidence="3">MAFF 305830</strain>
    </source>
</reference>
<feature type="transmembrane region" description="Helical" evidence="1">
    <location>
        <begin position="12"/>
        <end position="34"/>
    </location>
</feature>
<dbReference type="EMBL" id="KN824288">
    <property type="protein sequence ID" value="KIM29636.1"/>
    <property type="molecule type" value="Genomic_DNA"/>
</dbReference>
<dbReference type="HOGENOM" id="CLU_130539_0_0_1"/>
<keyword evidence="1" id="KW-1133">Transmembrane helix</keyword>
<sequence length="136" mass="15386">MDEKTNPFWVQALYLSALALQSFDTFSFITLSTFPMFHPSKGHLNSYAKFATRAYACLLFPFILLCFLLRSYHIRETDVGFSLGLCFALFHGACIVMYSYCAATVKTGGFRVEPFPVIMGVHTIWTVWAVCGLLWA</sequence>
<accession>A0A0C3BDY8</accession>
<evidence type="ECO:0000313" key="3">
    <source>
        <dbReference type="Proteomes" id="UP000054097"/>
    </source>
</evidence>
<keyword evidence="1" id="KW-0472">Membrane</keyword>
<proteinExistence type="predicted"/>
<feature type="transmembrane region" description="Helical" evidence="1">
    <location>
        <begin position="115"/>
        <end position="135"/>
    </location>
</feature>
<dbReference type="AlphaFoldDB" id="A0A0C3BDY8"/>
<protein>
    <submittedName>
        <fullName evidence="2">Uncharacterized protein</fullName>
    </submittedName>
</protein>
<gene>
    <name evidence="2" type="ORF">M408DRAFT_116551</name>
</gene>
<feature type="transmembrane region" description="Helical" evidence="1">
    <location>
        <begin position="54"/>
        <end position="73"/>
    </location>
</feature>
<name>A0A0C3BDY8_SERVB</name>
<reference evidence="2 3" key="1">
    <citation type="submission" date="2014-04" db="EMBL/GenBank/DDBJ databases">
        <authorList>
            <consortium name="DOE Joint Genome Institute"/>
            <person name="Kuo A."/>
            <person name="Zuccaro A."/>
            <person name="Kohler A."/>
            <person name="Nagy L.G."/>
            <person name="Floudas D."/>
            <person name="Copeland A."/>
            <person name="Barry K.W."/>
            <person name="Cichocki N."/>
            <person name="Veneault-Fourrey C."/>
            <person name="LaButti K."/>
            <person name="Lindquist E.A."/>
            <person name="Lipzen A."/>
            <person name="Lundell T."/>
            <person name="Morin E."/>
            <person name="Murat C."/>
            <person name="Sun H."/>
            <person name="Tunlid A."/>
            <person name="Henrissat B."/>
            <person name="Grigoriev I.V."/>
            <person name="Hibbett D.S."/>
            <person name="Martin F."/>
            <person name="Nordberg H.P."/>
            <person name="Cantor M.N."/>
            <person name="Hua S.X."/>
        </authorList>
    </citation>
    <scope>NUCLEOTIDE SEQUENCE [LARGE SCALE GENOMIC DNA]</scope>
    <source>
        <strain evidence="2 3">MAFF 305830</strain>
    </source>
</reference>
<keyword evidence="3" id="KW-1185">Reference proteome</keyword>
<evidence type="ECO:0000256" key="1">
    <source>
        <dbReference type="SAM" id="Phobius"/>
    </source>
</evidence>
<evidence type="ECO:0000313" key="2">
    <source>
        <dbReference type="EMBL" id="KIM29636.1"/>
    </source>
</evidence>
<feature type="transmembrane region" description="Helical" evidence="1">
    <location>
        <begin position="79"/>
        <end position="103"/>
    </location>
</feature>
<keyword evidence="1" id="KW-0812">Transmembrane</keyword>